<dbReference type="InterPro" id="IPR005657">
    <property type="entry name" value="Triabi/Procalin"/>
</dbReference>
<sequence precursor="true">MIIIVATFLGLLGHTFAAEVTSIPTGCNALSGKIMSGFDANRFFTGDWYLTHSRDSEVPVRCEKYQTGSNLQLNFNGKNGDVKCSGSTVSGNQGFYSFQCTTTSGGSFTSYMAVVETDYANYALLYRCGLYGSTTPKDNFLLFNRQSSGEIPAGLSTKLNQLELTSLNKLGCS</sequence>
<feature type="disulfide bond" evidence="7 8">
    <location>
        <begin position="84"/>
        <end position="100"/>
    </location>
</feature>
<dbReference type="PDBsum" id="5HAE"/>
<evidence type="ECO:0000256" key="1">
    <source>
        <dbReference type="ARBA" id="ARBA00004613"/>
    </source>
</evidence>
<keyword evidence="3 5" id="KW-0732">Signal</keyword>
<comment type="subcellular location">
    <subcellularLocation>
        <location evidence="1">Secreted</location>
    </subcellularLocation>
</comment>
<comment type="similarity">
    <text evidence="4">Belongs to the calycin superfamily. Triabin family.</text>
</comment>
<feature type="disulfide bond" evidence="7 8">
    <location>
        <begin position="27"/>
        <end position="128"/>
    </location>
</feature>
<dbReference type="PDBsum" id="5HA0"/>
<dbReference type="SMR" id="Q7YT09"/>
<dbReference type="PDBsum" id="5H9N"/>
<dbReference type="GO" id="GO:0030682">
    <property type="term" value="P:symbiont-mediated perturbation of host defenses"/>
    <property type="evidence" value="ECO:0007669"/>
    <property type="project" value="InterPro"/>
</dbReference>
<organism evidence="6">
    <name type="scientific">Rhodnius prolixus</name>
    <name type="common">Triatomid bug</name>
    <dbReference type="NCBI Taxonomy" id="13249"/>
    <lineage>
        <taxon>Eukaryota</taxon>
        <taxon>Metazoa</taxon>
        <taxon>Ecdysozoa</taxon>
        <taxon>Arthropoda</taxon>
        <taxon>Hexapoda</taxon>
        <taxon>Insecta</taxon>
        <taxon>Pterygota</taxon>
        <taxon>Neoptera</taxon>
        <taxon>Paraneoptera</taxon>
        <taxon>Hemiptera</taxon>
        <taxon>Heteroptera</taxon>
        <taxon>Panheteroptera</taxon>
        <taxon>Cimicomorpha</taxon>
        <taxon>Reduviidae</taxon>
        <taxon>Triatominae</taxon>
        <taxon>Rhodnius</taxon>
    </lineage>
</organism>
<feature type="chain" id="PRO_5004294989" evidence="5">
    <location>
        <begin position="18"/>
        <end position="173"/>
    </location>
</feature>
<name>Q7YT09_RHOPR</name>
<dbReference type="InterPro" id="IPR012674">
    <property type="entry name" value="Calycin"/>
</dbReference>
<dbReference type="PDB" id="5HA0">
    <property type="method" value="X-ray"/>
    <property type="resolution" value="1.44 A"/>
    <property type="chains" value="A=18-173"/>
</dbReference>
<dbReference type="Pfam" id="PF03973">
    <property type="entry name" value="Triabin"/>
    <property type="match status" value="1"/>
</dbReference>
<dbReference type="GO" id="GO:0005576">
    <property type="term" value="C:extracellular region"/>
    <property type="evidence" value="ECO:0007669"/>
    <property type="project" value="UniProtKB-SubCell"/>
</dbReference>
<dbReference type="EMBL" id="AY340253">
    <property type="protein sequence ID" value="AAQ20818.1"/>
    <property type="molecule type" value="mRNA"/>
</dbReference>
<dbReference type="PDB" id="5HAE">
    <property type="method" value="X-ray"/>
    <property type="resolution" value="2.00 A"/>
    <property type="chains" value="A=18-173"/>
</dbReference>
<protein>
    <submittedName>
        <fullName evidence="6">Lipocalin AI-4</fullName>
    </submittedName>
</protein>
<reference evidence="7 8" key="3">
    <citation type="journal article" date="2016" name="ACS Chem. Biol.">
        <title>Structure and Ligand-Binding Mechanism of a Cysteinyl Leukotriene-Binding Protein from a Blood-Feeding Disease Vector.</title>
        <authorList>
            <person name="Jablonka W."/>
            <person name="Pham V."/>
            <person name="Nardone G."/>
            <person name="Gittis A."/>
            <person name="Silva-Cardoso L."/>
            <person name="Atella G.C."/>
            <person name="Ribeiro J.M."/>
            <person name="Andersen J.F."/>
        </authorList>
    </citation>
    <scope>X-RAY CRYSTALLOGRAPHY (1.28 ANGSTROMS) OF 18-173</scope>
    <scope>DISULFIDE BONDS</scope>
</reference>
<evidence type="ECO:0000256" key="4">
    <source>
        <dbReference type="ARBA" id="ARBA00034121"/>
    </source>
</evidence>
<dbReference type="CDD" id="cd19423">
    <property type="entry name" value="lipocalin_LTBP1-like"/>
    <property type="match status" value="1"/>
</dbReference>
<dbReference type="AlphaFoldDB" id="Q7YT09"/>
<evidence type="ECO:0007829" key="7">
    <source>
        <dbReference type="PDB" id="5H9K"/>
    </source>
</evidence>
<evidence type="ECO:0000256" key="3">
    <source>
        <dbReference type="ARBA" id="ARBA00022729"/>
    </source>
</evidence>
<keyword evidence="2" id="KW-0964">Secreted</keyword>
<keyword evidence="7 8" id="KW-0002">3D-structure</keyword>
<reference evidence="6" key="1">
    <citation type="submission" date="2003-07" db="EMBL/GenBank/DDBJ databases">
        <authorList>
            <person name="Duvall M.R."/>
        </authorList>
    </citation>
    <scope>NUCLEOTIDE SEQUENCE</scope>
    <source>
        <tissue evidence="6">Salivary glands</tissue>
    </source>
</reference>
<dbReference type="Gene3D" id="2.40.128.20">
    <property type="match status" value="1"/>
</dbReference>
<evidence type="ECO:0000313" key="6">
    <source>
        <dbReference type="EMBL" id="AAQ20818.1"/>
    </source>
</evidence>
<evidence type="ECO:0007829" key="8">
    <source>
        <dbReference type="PDB" id="5H9L"/>
    </source>
</evidence>
<dbReference type="PDBsum" id="5H9K"/>
<evidence type="ECO:0000256" key="5">
    <source>
        <dbReference type="SAM" id="SignalP"/>
    </source>
</evidence>
<dbReference type="SUPFAM" id="SSF50814">
    <property type="entry name" value="Lipocalins"/>
    <property type="match status" value="1"/>
</dbReference>
<evidence type="ECO:0000256" key="2">
    <source>
        <dbReference type="ARBA" id="ARBA00022525"/>
    </source>
</evidence>
<dbReference type="PDB" id="5H9K">
    <property type="method" value="X-ray"/>
    <property type="resolution" value="1.35 A"/>
    <property type="chains" value="A=18-173"/>
</dbReference>
<dbReference type="PDB" id="5H9L">
    <property type="method" value="X-ray"/>
    <property type="resolution" value="1.37 A"/>
    <property type="chains" value="A=18-173"/>
</dbReference>
<feature type="disulfide bond" evidence="7 8">
    <location>
        <begin position="62"/>
        <end position="172"/>
    </location>
</feature>
<dbReference type="VEuPathDB" id="VectorBase:RPRC000175"/>
<proteinExistence type="evidence at protein level"/>
<dbReference type="PDB" id="5H9N">
    <property type="method" value="X-ray"/>
    <property type="resolution" value="1.28 A"/>
    <property type="chains" value="A=18-173"/>
</dbReference>
<dbReference type="PDBsum" id="5H9L"/>
<reference evidence="6" key="2">
    <citation type="journal article" date="2004" name="Insect Biochem. Mol. Biol.">
        <title>Exploring the sialome of the blood-sucking bug Rhodnius prolixus.</title>
        <authorList>
            <person name="Ribeiro J.M."/>
            <person name="Andersen J."/>
            <person name="Silva-Neto M.A."/>
            <person name="Pham V.M."/>
            <person name="Garfield M.K."/>
            <person name="Valenzuela J.G."/>
        </authorList>
    </citation>
    <scope>NUCLEOTIDE SEQUENCE</scope>
    <source>
        <tissue evidence="6">Salivary glands</tissue>
    </source>
</reference>
<feature type="signal peptide" evidence="5">
    <location>
        <begin position="1"/>
        <end position="17"/>
    </location>
</feature>
<accession>Q7YT09</accession>